<name>A0AA36MY11_9DINO</name>
<proteinExistence type="predicted"/>
<evidence type="ECO:0000313" key="1">
    <source>
        <dbReference type="EMBL" id="CAJ1383866.1"/>
    </source>
</evidence>
<accession>A0AA36MY11</accession>
<reference evidence="1" key="1">
    <citation type="submission" date="2023-08" db="EMBL/GenBank/DDBJ databases">
        <authorList>
            <person name="Chen Y."/>
            <person name="Shah S."/>
            <person name="Dougan E. K."/>
            <person name="Thang M."/>
            <person name="Chan C."/>
        </authorList>
    </citation>
    <scope>NUCLEOTIDE SEQUENCE</scope>
</reference>
<evidence type="ECO:0000313" key="2">
    <source>
        <dbReference type="Proteomes" id="UP001178507"/>
    </source>
</evidence>
<organism evidence="1 2">
    <name type="scientific">Effrenium voratum</name>
    <dbReference type="NCBI Taxonomy" id="2562239"/>
    <lineage>
        <taxon>Eukaryota</taxon>
        <taxon>Sar</taxon>
        <taxon>Alveolata</taxon>
        <taxon>Dinophyceae</taxon>
        <taxon>Suessiales</taxon>
        <taxon>Symbiodiniaceae</taxon>
        <taxon>Effrenium</taxon>
    </lineage>
</organism>
<dbReference type="EMBL" id="CAUJNA010001057">
    <property type="protein sequence ID" value="CAJ1383866.1"/>
    <property type="molecule type" value="Genomic_DNA"/>
</dbReference>
<dbReference type="Proteomes" id="UP001178507">
    <property type="component" value="Unassembled WGS sequence"/>
</dbReference>
<dbReference type="AlphaFoldDB" id="A0AA36MY11"/>
<keyword evidence="2" id="KW-1185">Reference proteome</keyword>
<sequence>MGQVSEAEFQLLFDAGALYAAYGLQPQQLSFMLPGSATEEPQMDDAKAQGIDYAGYQQQMFQWQQAQYQPADYQQLYQQQLQLGCNMEYSGFATV</sequence>
<comment type="caution">
    <text evidence="1">The sequence shown here is derived from an EMBL/GenBank/DDBJ whole genome shotgun (WGS) entry which is preliminary data.</text>
</comment>
<protein>
    <submittedName>
        <fullName evidence="1">Uncharacterized protein</fullName>
    </submittedName>
</protein>
<gene>
    <name evidence="1" type="ORF">EVOR1521_LOCUS10853</name>
</gene>